<dbReference type="InterPro" id="IPR022617">
    <property type="entry name" value="Rad60/SUMO-like_dom"/>
</dbReference>
<dbReference type="CDD" id="cd01763">
    <property type="entry name" value="Ubl_SUMO_like"/>
    <property type="match status" value="1"/>
</dbReference>
<evidence type="ECO:0000313" key="3">
    <source>
        <dbReference type="Proteomes" id="UP000604825"/>
    </source>
</evidence>
<accession>A0A811N313</accession>
<dbReference type="OrthoDB" id="442921at2759"/>
<evidence type="ECO:0000259" key="1">
    <source>
        <dbReference type="PROSITE" id="PS50053"/>
    </source>
</evidence>
<organism evidence="2 3">
    <name type="scientific">Miscanthus lutarioriparius</name>
    <dbReference type="NCBI Taxonomy" id="422564"/>
    <lineage>
        <taxon>Eukaryota</taxon>
        <taxon>Viridiplantae</taxon>
        <taxon>Streptophyta</taxon>
        <taxon>Embryophyta</taxon>
        <taxon>Tracheophyta</taxon>
        <taxon>Spermatophyta</taxon>
        <taxon>Magnoliopsida</taxon>
        <taxon>Liliopsida</taxon>
        <taxon>Poales</taxon>
        <taxon>Poaceae</taxon>
        <taxon>PACMAD clade</taxon>
        <taxon>Panicoideae</taxon>
        <taxon>Andropogonodae</taxon>
        <taxon>Andropogoneae</taxon>
        <taxon>Saccharinae</taxon>
        <taxon>Miscanthus</taxon>
    </lineage>
</organism>
<reference evidence="2" key="1">
    <citation type="submission" date="2020-10" db="EMBL/GenBank/DDBJ databases">
        <authorList>
            <person name="Han B."/>
            <person name="Lu T."/>
            <person name="Zhao Q."/>
            <person name="Huang X."/>
            <person name="Zhao Y."/>
        </authorList>
    </citation>
    <scope>NUCLEOTIDE SEQUENCE</scope>
</reference>
<dbReference type="SUPFAM" id="SSF54236">
    <property type="entry name" value="Ubiquitin-like"/>
    <property type="match status" value="1"/>
</dbReference>
<proteinExistence type="predicted"/>
<dbReference type="AlphaFoldDB" id="A0A811N313"/>
<dbReference type="EMBL" id="CAJGYO010000003">
    <property type="protein sequence ID" value="CAD6217504.1"/>
    <property type="molecule type" value="Genomic_DNA"/>
</dbReference>
<sequence length="113" mass="13089">MRRSDRLKDLTDFYYAMVPTVPRGEGAFLFRGKRVESGQTPADYEMEDGDRVHFFLAMKPSAFIAVTLQDLKGHRFTRTMRRTDAVRDVMDFYYAMVPAAGESHFVDSYREAC</sequence>
<dbReference type="InterPro" id="IPR000626">
    <property type="entry name" value="Ubiquitin-like_dom"/>
</dbReference>
<dbReference type="PANTHER" id="PTHR10562">
    <property type="entry name" value="SMALL UBIQUITIN-RELATED MODIFIER"/>
    <property type="match status" value="1"/>
</dbReference>
<dbReference type="Proteomes" id="UP000604825">
    <property type="component" value="Unassembled WGS sequence"/>
</dbReference>
<evidence type="ECO:0000313" key="2">
    <source>
        <dbReference type="EMBL" id="CAD6217504.1"/>
    </source>
</evidence>
<dbReference type="PROSITE" id="PS50053">
    <property type="entry name" value="UBIQUITIN_2"/>
    <property type="match status" value="1"/>
</dbReference>
<dbReference type="Pfam" id="PF11976">
    <property type="entry name" value="Rad60-SLD"/>
    <property type="match status" value="1"/>
</dbReference>
<protein>
    <recommendedName>
        <fullName evidence="1">Ubiquitin-like domain-containing protein</fullName>
    </recommendedName>
</protein>
<dbReference type="InterPro" id="IPR029071">
    <property type="entry name" value="Ubiquitin-like_domsf"/>
</dbReference>
<comment type="caution">
    <text evidence="2">The sequence shown here is derived from an EMBL/GenBank/DDBJ whole genome shotgun (WGS) entry which is preliminary data.</text>
</comment>
<keyword evidence="3" id="KW-1185">Reference proteome</keyword>
<gene>
    <name evidence="2" type="ORF">NCGR_LOCUS11489</name>
</gene>
<dbReference type="Gene3D" id="3.10.20.90">
    <property type="entry name" value="Phosphatidylinositol 3-kinase Catalytic Subunit, Chain A, domain 1"/>
    <property type="match status" value="1"/>
</dbReference>
<feature type="domain" description="Ubiquitin-like" evidence="1">
    <location>
        <begin position="21"/>
        <end position="61"/>
    </location>
</feature>
<name>A0A811N313_9POAL</name>